<dbReference type="EMBL" id="JAHYBX010000003">
    <property type="protein sequence ID" value="MCA1856214.1"/>
    <property type="molecule type" value="Genomic_DNA"/>
</dbReference>
<dbReference type="CDD" id="cd01830">
    <property type="entry name" value="XynE_like"/>
    <property type="match status" value="1"/>
</dbReference>
<dbReference type="RefSeq" id="WP_225238519.1">
    <property type="nucleotide sequence ID" value="NZ_JAHYBX010000003.1"/>
</dbReference>
<dbReference type="GO" id="GO:0016787">
    <property type="term" value="F:hydrolase activity"/>
    <property type="evidence" value="ECO:0007669"/>
    <property type="project" value="UniProtKB-KW"/>
</dbReference>
<feature type="compositionally biased region" description="Pro residues" evidence="1">
    <location>
        <begin position="15"/>
        <end position="24"/>
    </location>
</feature>
<evidence type="ECO:0000313" key="3">
    <source>
        <dbReference type="EMBL" id="MCA1856214.1"/>
    </source>
</evidence>
<name>A0ABS7Y954_9BURK</name>
<dbReference type="Pfam" id="PF13472">
    <property type="entry name" value="Lipase_GDSL_2"/>
    <property type="match status" value="1"/>
</dbReference>
<dbReference type="InterPro" id="IPR036514">
    <property type="entry name" value="SGNH_hydro_sf"/>
</dbReference>
<dbReference type="InterPro" id="IPR053140">
    <property type="entry name" value="GDSL_Rv0518-like"/>
</dbReference>
<evidence type="ECO:0000313" key="4">
    <source>
        <dbReference type="Proteomes" id="UP001198602"/>
    </source>
</evidence>
<keyword evidence="4" id="KW-1185">Reference proteome</keyword>
<dbReference type="PANTHER" id="PTHR43784">
    <property type="entry name" value="GDSL-LIKE LIPASE/ACYLHYDROLASE, PUTATIVE (AFU_ORTHOLOGUE AFUA_2G00820)-RELATED"/>
    <property type="match status" value="1"/>
</dbReference>
<dbReference type="Proteomes" id="UP001198602">
    <property type="component" value="Unassembled WGS sequence"/>
</dbReference>
<sequence length="448" mass="46751">MPDPAFHAPSSATFPHPPSTPQPQPDLVRSGARPDRKRRRLLLGASTLAGALAIGPRDARAQSWRSEGWSATWGCAPAGPPPAASTTSFSGQTLRLIVRASTGGSRLRVRLSNEMGSSPLVIGAAQIALSAGGQAVVAGSSLPLRVGGRSAFTIQPGAPALSDPVFFQLPPFADLAISLYFPAGASATTVHRDAWQTGYVSTPGNFAANSTFSVARTLTAWPFVTEVDVDGGAPCVVAIGDSLTDGQGSTANQNRRWPDYLARRLQAELGAAGRVGVVNRGIAGNRLLLDDAGALLAGRDVLERFDRDVLATPGVRALIVAIGINDIVYASGTALAGMPAELVAGYRQLLARAHARGLAALGATLPPMLGFVYYTAAREAARQQVNAWLRSSGEFDALVDWDAVLRDPAAPTRLRSAYNSRDWLHPNDAGYQALAAAVPLATLSTLLA</sequence>
<reference evidence="3 4" key="1">
    <citation type="submission" date="2021-07" db="EMBL/GenBank/DDBJ databases">
        <title>Characterization of Violacein-producing bacteria and related species.</title>
        <authorList>
            <person name="Wilson H.S."/>
            <person name="De Leon M.E."/>
        </authorList>
    </citation>
    <scope>NUCLEOTIDE SEQUENCE [LARGE SCALE GENOMIC DNA]</scope>
    <source>
        <strain evidence="3 4">HSC-2F05</strain>
    </source>
</reference>
<dbReference type="InterPro" id="IPR013830">
    <property type="entry name" value="SGNH_hydro"/>
</dbReference>
<dbReference type="InterPro" id="IPR006311">
    <property type="entry name" value="TAT_signal"/>
</dbReference>
<accession>A0ABS7Y954</accession>
<dbReference type="Gene3D" id="3.40.50.1110">
    <property type="entry name" value="SGNH hydrolase"/>
    <property type="match status" value="1"/>
</dbReference>
<dbReference type="PANTHER" id="PTHR43784:SF2">
    <property type="entry name" value="GDSL-LIKE LIPASE_ACYLHYDROLASE, PUTATIVE (AFU_ORTHOLOGUE AFUA_2G00820)-RELATED"/>
    <property type="match status" value="1"/>
</dbReference>
<dbReference type="PROSITE" id="PS51318">
    <property type="entry name" value="TAT"/>
    <property type="match status" value="1"/>
</dbReference>
<feature type="domain" description="SGNH hydrolase-type esterase" evidence="2">
    <location>
        <begin position="238"/>
        <end position="433"/>
    </location>
</feature>
<protein>
    <submittedName>
        <fullName evidence="3">SGNH/GDSL hydrolase family protein</fullName>
    </submittedName>
</protein>
<dbReference type="SUPFAM" id="SSF52266">
    <property type="entry name" value="SGNH hydrolase"/>
    <property type="match status" value="1"/>
</dbReference>
<evidence type="ECO:0000259" key="2">
    <source>
        <dbReference type="Pfam" id="PF13472"/>
    </source>
</evidence>
<proteinExistence type="predicted"/>
<gene>
    <name evidence="3" type="ORF">LE190_09775</name>
</gene>
<keyword evidence="3" id="KW-0378">Hydrolase</keyword>
<comment type="caution">
    <text evidence="3">The sequence shown here is derived from an EMBL/GenBank/DDBJ whole genome shotgun (WGS) entry which is preliminary data.</text>
</comment>
<feature type="region of interest" description="Disordered" evidence="1">
    <location>
        <begin position="1"/>
        <end position="34"/>
    </location>
</feature>
<organism evidence="3 4">
    <name type="scientific">Massilia hydrophila</name>
    <dbReference type="NCBI Taxonomy" id="3044279"/>
    <lineage>
        <taxon>Bacteria</taxon>
        <taxon>Pseudomonadati</taxon>
        <taxon>Pseudomonadota</taxon>
        <taxon>Betaproteobacteria</taxon>
        <taxon>Burkholderiales</taxon>
        <taxon>Oxalobacteraceae</taxon>
        <taxon>Telluria group</taxon>
        <taxon>Massilia</taxon>
    </lineage>
</organism>
<evidence type="ECO:0000256" key="1">
    <source>
        <dbReference type="SAM" id="MobiDB-lite"/>
    </source>
</evidence>